<evidence type="ECO:0000313" key="1">
    <source>
        <dbReference type="EMBL" id="GFM37739.1"/>
    </source>
</evidence>
<keyword evidence="2" id="KW-1185">Reference proteome</keyword>
<dbReference type="RefSeq" id="WP_174410378.1">
    <property type="nucleotide sequence ID" value="NZ_BLVP01000009.1"/>
</dbReference>
<organism evidence="1 2">
    <name type="scientific">Desulfovibrio psychrotolerans</name>
    <dbReference type="NCBI Taxonomy" id="415242"/>
    <lineage>
        <taxon>Bacteria</taxon>
        <taxon>Pseudomonadati</taxon>
        <taxon>Thermodesulfobacteriota</taxon>
        <taxon>Desulfovibrionia</taxon>
        <taxon>Desulfovibrionales</taxon>
        <taxon>Desulfovibrionaceae</taxon>
        <taxon>Desulfovibrio</taxon>
    </lineage>
</organism>
<evidence type="ECO:0008006" key="3">
    <source>
        <dbReference type="Google" id="ProtNLM"/>
    </source>
</evidence>
<dbReference type="Pfam" id="PF06891">
    <property type="entry name" value="P2_Phage_GpR"/>
    <property type="match status" value="1"/>
</dbReference>
<dbReference type="InterPro" id="IPR009678">
    <property type="entry name" value="Phage_tail_completion_R"/>
</dbReference>
<protein>
    <recommendedName>
        <fullName evidence="3">Tail protein</fullName>
    </recommendedName>
</protein>
<dbReference type="AlphaFoldDB" id="A0A7J0BVJ6"/>
<dbReference type="EMBL" id="BLVP01000009">
    <property type="protein sequence ID" value="GFM37739.1"/>
    <property type="molecule type" value="Genomic_DNA"/>
</dbReference>
<proteinExistence type="predicted"/>
<evidence type="ECO:0000313" key="2">
    <source>
        <dbReference type="Proteomes" id="UP000503820"/>
    </source>
</evidence>
<sequence>MRKLQALTMFLIQATGLPRSVFNAYVDSGDLIPTGKEMGNGFEVARFRYEASIDVYQYPGDGHHLLALVMAWLVERDTDREQQGLPDPKLVVAMLDADSADVEIAVSFEEPIELVADPAGRIPYAGKMWSVTDVPVDVADAVHGMDGQAVDGGHNG</sequence>
<comment type="caution">
    <text evidence="1">The sequence shown here is derived from an EMBL/GenBank/DDBJ whole genome shotgun (WGS) entry which is preliminary data.</text>
</comment>
<gene>
    <name evidence="1" type="ORF">DSM19430T_24230</name>
</gene>
<reference evidence="1 2" key="1">
    <citation type="submission" date="2020-05" db="EMBL/GenBank/DDBJ databases">
        <title>Draft genome sequence of Desulfovibrio psychrotolerans JS1T.</title>
        <authorList>
            <person name="Ueno A."/>
            <person name="Tamazawa S."/>
            <person name="Tamamura S."/>
            <person name="Murakami T."/>
            <person name="Kiyama T."/>
            <person name="Inomata H."/>
            <person name="Amano Y."/>
            <person name="Miyakawa K."/>
            <person name="Tamaki H."/>
            <person name="Naganuma T."/>
            <person name="Kaneko K."/>
        </authorList>
    </citation>
    <scope>NUCLEOTIDE SEQUENCE [LARGE SCALE GENOMIC DNA]</scope>
    <source>
        <strain evidence="1 2">JS1</strain>
    </source>
</reference>
<accession>A0A7J0BVJ6</accession>
<dbReference type="Proteomes" id="UP000503820">
    <property type="component" value="Unassembled WGS sequence"/>
</dbReference>
<name>A0A7J0BVJ6_9BACT</name>